<evidence type="ECO:0000313" key="1">
    <source>
        <dbReference type="EMBL" id="MBB2967079.1"/>
    </source>
</evidence>
<sequence>MSSRSSDDAFAPSPAEKGCGWCRGFYYAWSNDAPDVVAEFEDGVLTLRRCRHCGSYWLENVFSFPEQIDDERAGRLIEEER</sequence>
<gene>
    <name evidence="1" type="ORF">FHX33_001811</name>
</gene>
<evidence type="ECO:0000313" key="2">
    <source>
        <dbReference type="Proteomes" id="UP000538196"/>
    </source>
</evidence>
<protein>
    <submittedName>
        <fullName evidence="1">Uncharacterized protein</fullName>
    </submittedName>
</protein>
<reference evidence="1 2" key="1">
    <citation type="submission" date="2020-08" db="EMBL/GenBank/DDBJ databases">
        <title>Sequencing the genomes of 1000 actinobacteria strains.</title>
        <authorList>
            <person name="Klenk H.-P."/>
        </authorList>
    </citation>
    <scope>NUCLEOTIDE SEQUENCE [LARGE SCALE GENOMIC DNA]</scope>
    <source>
        <strain evidence="1 2">DSM 20146</strain>
    </source>
</reference>
<organism evidence="1 2">
    <name type="scientific">Leifsonia aquatica</name>
    <name type="common">Corynebacterium aquaticum</name>
    <dbReference type="NCBI Taxonomy" id="144185"/>
    <lineage>
        <taxon>Bacteria</taxon>
        <taxon>Bacillati</taxon>
        <taxon>Actinomycetota</taxon>
        <taxon>Actinomycetes</taxon>
        <taxon>Micrococcales</taxon>
        <taxon>Microbacteriaceae</taxon>
        <taxon>Leifsonia</taxon>
    </lineage>
</organism>
<proteinExistence type="predicted"/>
<comment type="caution">
    <text evidence="1">The sequence shown here is derived from an EMBL/GenBank/DDBJ whole genome shotgun (WGS) entry which is preliminary data.</text>
</comment>
<name>A0A7W4UVH3_LEIAQ</name>
<accession>A0A7W4UVH3</accession>
<keyword evidence="2" id="KW-1185">Reference proteome</keyword>
<dbReference type="EMBL" id="JACHVP010000001">
    <property type="protein sequence ID" value="MBB2967079.1"/>
    <property type="molecule type" value="Genomic_DNA"/>
</dbReference>
<dbReference type="Proteomes" id="UP000538196">
    <property type="component" value="Unassembled WGS sequence"/>
</dbReference>
<dbReference type="AlphaFoldDB" id="A0A7W4UVH3"/>